<dbReference type="Proteomes" id="UP000011971">
    <property type="component" value="Unassembled WGS sequence"/>
</dbReference>
<protein>
    <submittedName>
        <fullName evidence="1">Uncharacterized protein</fullName>
    </submittedName>
</protein>
<evidence type="ECO:0000313" key="1">
    <source>
        <dbReference type="EMBL" id="ELT47219.1"/>
    </source>
</evidence>
<dbReference type="EMBL" id="AOGE01000060">
    <property type="protein sequence ID" value="ELT47219.1"/>
    <property type="molecule type" value="Genomic_DNA"/>
</dbReference>
<accession>M5JTH7</accession>
<comment type="caution">
    <text evidence="1">The sequence shown here is derived from an EMBL/GenBank/DDBJ whole genome shotgun (WGS) entry which is preliminary data.</text>
</comment>
<name>M5JTH7_9HYPH</name>
<organism evidence="1 2">
    <name type="scientific">Brucella intermedia M86</name>
    <dbReference type="NCBI Taxonomy" id="1234597"/>
    <lineage>
        <taxon>Bacteria</taxon>
        <taxon>Pseudomonadati</taxon>
        <taxon>Pseudomonadota</taxon>
        <taxon>Alphaproteobacteria</taxon>
        <taxon>Hyphomicrobiales</taxon>
        <taxon>Brucellaceae</taxon>
        <taxon>Brucella/Ochrobactrum group</taxon>
        <taxon>Brucella</taxon>
    </lineage>
</organism>
<reference evidence="1 2" key="1">
    <citation type="journal article" date="2013" name="Gut Pathog.">
        <title>Draft genome of Ochrobactrum intermedium strain M86 isolated from non-ulcer dyspeptic individual from India.</title>
        <authorList>
            <person name="Kulkarni G."/>
            <person name="Dhotre D."/>
            <person name="Dharne M."/>
            <person name="Shetty S."/>
            <person name="Chowdhury S."/>
            <person name="Misra V."/>
            <person name="Misra S."/>
            <person name="Patole M."/>
            <person name="Shouche Y."/>
        </authorList>
    </citation>
    <scope>NUCLEOTIDE SEQUENCE [LARGE SCALE GENOMIC DNA]</scope>
    <source>
        <strain evidence="1 2">M86</strain>
    </source>
</reference>
<dbReference type="AlphaFoldDB" id="M5JTH7"/>
<proteinExistence type="predicted"/>
<sequence>MRNFGKFTATPEDIEIPGLPIGTDEDGNPIFGLPTKRSVLIFRDKKGVDWFDLAKKYPHPFYIALNDDGRIVSMTDDFQQSQIADHVIIGIDEDYGYTFGPGGSVYGMLWTGIEIVDPVDVMTPEEKRAVMPDLERWRVNTVIDLEPGLREKINAAIEALPEPQRTISRNKLADVQTFKRIDPLFDMLGSNPDIGKTPEDIDAMWETALKLA</sequence>
<gene>
    <name evidence="1" type="ORF">D584_20747</name>
</gene>
<dbReference type="PATRIC" id="fig|1234597.4.peg.4287"/>
<dbReference type="OrthoDB" id="8395907at2"/>
<evidence type="ECO:0000313" key="2">
    <source>
        <dbReference type="Proteomes" id="UP000011971"/>
    </source>
</evidence>